<reference evidence="3 4" key="1">
    <citation type="submission" date="2024-09" db="EMBL/GenBank/DDBJ databases">
        <title>Floridaenema gen nov. (Aerosakkonemataceae, Aerosakkonematales ord. nov., Cyanobacteria) from benthic tropical and subtropical fresh waters, with the description of four new species.</title>
        <authorList>
            <person name="Moretto J.A."/>
            <person name="Berthold D.E."/>
            <person name="Lefler F.W."/>
            <person name="Huang I.-S."/>
            <person name="Laughinghouse H. IV."/>
        </authorList>
    </citation>
    <scope>NUCLEOTIDE SEQUENCE [LARGE SCALE GENOMIC DNA]</scope>
    <source>
        <strain evidence="3 4">BLCC-F154</strain>
    </source>
</reference>
<keyword evidence="4" id="KW-1185">Reference proteome</keyword>
<accession>A0ABV4YB13</accession>
<dbReference type="Proteomes" id="UP001576776">
    <property type="component" value="Unassembled WGS sequence"/>
</dbReference>
<dbReference type="EMBL" id="JBHFNS010000050">
    <property type="protein sequence ID" value="MFB2936004.1"/>
    <property type="molecule type" value="Genomic_DNA"/>
</dbReference>
<evidence type="ECO:0000313" key="3">
    <source>
        <dbReference type="EMBL" id="MFB2936004.1"/>
    </source>
</evidence>
<dbReference type="PANTHER" id="PTHR39085">
    <property type="entry name" value="SLL0924 PROTEIN"/>
    <property type="match status" value="1"/>
</dbReference>
<keyword evidence="2" id="KW-0812">Transmembrane</keyword>
<feature type="transmembrane region" description="Helical" evidence="2">
    <location>
        <begin position="93"/>
        <end position="115"/>
    </location>
</feature>
<dbReference type="RefSeq" id="WP_413257505.1">
    <property type="nucleotide sequence ID" value="NZ_JBHFNS010000050.1"/>
</dbReference>
<dbReference type="InterPro" id="IPR019250">
    <property type="entry name" value="DUF2227_metal-bd"/>
</dbReference>
<proteinExistence type="predicted"/>
<protein>
    <submittedName>
        <fullName evidence="3">Metal-binding protein</fullName>
    </submittedName>
</protein>
<keyword evidence="2" id="KW-0472">Membrane</keyword>
<feature type="compositionally biased region" description="Basic residues" evidence="1">
    <location>
        <begin position="198"/>
        <end position="210"/>
    </location>
</feature>
<dbReference type="PANTHER" id="PTHR39085:SF1">
    <property type="entry name" value="SLL0924 PROTEIN"/>
    <property type="match status" value="1"/>
</dbReference>
<organism evidence="3 4">
    <name type="scientific">Floridaenema fluviatile BLCC-F154</name>
    <dbReference type="NCBI Taxonomy" id="3153640"/>
    <lineage>
        <taxon>Bacteria</taxon>
        <taxon>Bacillati</taxon>
        <taxon>Cyanobacteriota</taxon>
        <taxon>Cyanophyceae</taxon>
        <taxon>Oscillatoriophycideae</taxon>
        <taxon>Aerosakkonematales</taxon>
        <taxon>Aerosakkonemataceae</taxon>
        <taxon>Floridanema</taxon>
        <taxon>Floridanema fluviatile</taxon>
    </lineage>
</organism>
<feature type="transmembrane region" description="Helical" evidence="2">
    <location>
        <begin position="12"/>
        <end position="41"/>
    </location>
</feature>
<feature type="region of interest" description="Disordered" evidence="1">
    <location>
        <begin position="170"/>
        <end position="210"/>
    </location>
</feature>
<evidence type="ECO:0000256" key="2">
    <source>
        <dbReference type="SAM" id="Phobius"/>
    </source>
</evidence>
<name>A0ABV4YB13_9CYAN</name>
<evidence type="ECO:0000256" key="1">
    <source>
        <dbReference type="SAM" id="MobiDB-lite"/>
    </source>
</evidence>
<evidence type="ECO:0000313" key="4">
    <source>
        <dbReference type="Proteomes" id="UP001576776"/>
    </source>
</evidence>
<gene>
    <name evidence="3" type="ORF">ACE1B6_12185</name>
</gene>
<keyword evidence="2" id="KW-1133">Transmembrane helix</keyword>
<dbReference type="Pfam" id="PF09988">
    <property type="entry name" value="DUF2227"/>
    <property type="match status" value="1"/>
</dbReference>
<comment type="caution">
    <text evidence="3">The sequence shown here is derived from an EMBL/GenBank/DDBJ whole genome shotgun (WGS) entry which is preliminary data.</text>
</comment>
<sequence>MPSGRTHDRITFFILPVVAVLTFGQTQSGSLTLLVSGGFLFGGLMFGPDLDIYSRQFQRWGFFRWIWIPYQKSLRHRSFLSHGPIIGTALRSLYLALWIILLGGLVIVIAELFGVQTSDWKTSTKLALASLSEHKAEGIALLVGLELGAMSHSLSDWGGSAVKRFKSSQSQAALSQSSRGKKRSATKLPKQKIEKQTTKTRRTRSKRSGS</sequence>